<gene>
    <name evidence="2" type="ORF">L484_008078</name>
</gene>
<reference evidence="3" key="1">
    <citation type="submission" date="2013-01" db="EMBL/GenBank/DDBJ databases">
        <title>Draft Genome Sequence of a Mulberry Tree, Morus notabilis C.K. Schneid.</title>
        <authorList>
            <person name="He N."/>
            <person name="Zhao S."/>
        </authorList>
    </citation>
    <scope>NUCLEOTIDE SEQUENCE</scope>
</reference>
<dbReference type="STRING" id="981085.W9R348"/>
<keyword evidence="1" id="KW-0472">Membrane</keyword>
<evidence type="ECO:0000313" key="3">
    <source>
        <dbReference type="Proteomes" id="UP000030645"/>
    </source>
</evidence>
<dbReference type="PANTHER" id="PTHR33358:SF7">
    <property type="entry name" value="F-BOX PROTEIN"/>
    <property type="match status" value="1"/>
</dbReference>
<dbReference type="Pfam" id="PF14476">
    <property type="entry name" value="Chloroplast_duf"/>
    <property type="match status" value="1"/>
</dbReference>
<evidence type="ECO:0000256" key="1">
    <source>
        <dbReference type="SAM" id="Phobius"/>
    </source>
</evidence>
<evidence type="ECO:0000313" key="2">
    <source>
        <dbReference type="EMBL" id="EXB66336.1"/>
    </source>
</evidence>
<keyword evidence="3" id="KW-1185">Reference proteome</keyword>
<proteinExistence type="predicted"/>
<dbReference type="AlphaFoldDB" id="W9R348"/>
<name>W9R348_9ROSA</name>
<protein>
    <submittedName>
        <fullName evidence="2">Uncharacterized protein</fullName>
    </submittedName>
</protein>
<keyword evidence="1" id="KW-0812">Transmembrane</keyword>
<feature type="transmembrane region" description="Helical" evidence="1">
    <location>
        <begin position="20"/>
        <end position="41"/>
    </location>
</feature>
<keyword evidence="1" id="KW-1133">Transmembrane helix</keyword>
<sequence>MTVTAAIMAALGAANEVGDVLLALKLSSTLLSIAATGILVVTNRIQPSQLAEEQRNASRLFKQLYQEIRTTLILRNPSSNFLTT</sequence>
<organism evidence="2 3">
    <name type="scientific">Morus notabilis</name>
    <dbReference type="NCBI Taxonomy" id="981085"/>
    <lineage>
        <taxon>Eukaryota</taxon>
        <taxon>Viridiplantae</taxon>
        <taxon>Streptophyta</taxon>
        <taxon>Embryophyta</taxon>
        <taxon>Tracheophyta</taxon>
        <taxon>Spermatophyta</taxon>
        <taxon>Magnoliopsida</taxon>
        <taxon>eudicotyledons</taxon>
        <taxon>Gunneridae</taxon>
        <taxon>Pentapetalae</taxon>
        <taxon>rosids</taxon>
        <taxon>fabids</taxon>
        <taxon>Rosales</taxon>
        <taxon>Moraceae</taxon>
        <taxon>Moreae</taxon>
        <taxon>Morus</taxon>
    </lineage>
</organism>
<dbReference type="Proteomes" id="UP000030645">
    <property type="component" value="Unassembled WGS sequence"/>
</dbReference>
<dbReference type="EMBL" id="KE344534">
    <property type="protein sequence ID" value="EXB66336.1"/>
    <property type="molecule type" value="Genomic_DNA"/>
</dbReference>
<accession>W9R348</accession>
<dbReference type="InterPro" id="IPR027949">
    <property type="entry name" value="Chloroplast_duf"/>
</dbReference>
<dbReference type="PANTHER" id="PTHR33358">
    <property type="entry name" value="F-BOX PROTEIN WITH A DOMAIN PROTEIN"/>
    <property type="match status" value="1"/>
</dbReference>